<dbReference type="Pfam" id="PF01545">
    <property type="entry name" value="Cation_efflux"/>
    <property type="match status" value="1"/>
</dbReference>
<feature type="transmembrane region" description="Helical" evidence="7">
    <location>
        <begin position="84"/>
        <end position="106"/>
    </location>
</feature>
<organism evidence="10 11">
    <name type="scientific">Halalkalibacter nanhaiisediminis</name>
    <dbReference type="NCBI Taxonomy" id="688079"/>
    <lineage>
        <taxon>Bacteria</taxon>
        <taxon>Bacillati</taxon>
        <taxon>Bacillota</taxon>
        <taxon>Bacilli</taxon>
        <taxon>Bacillales</taxon>
        <taxon>Bacillaceae</taxon>
        <taxon>Halalkalibacter</taxon>
    </lineage>
</organism>
<dbReference type="Gene3D" id="3.30.70.1350">
    <property type="entry name" value="Cation efflux protein, cytoplasmic domain"/>
    <property type="match status" value="1"/>
</dbReference>
<dbReference type="PANTHER" id="PTHR43840">
    <property type="entry name" value="MITOCHONDRIAL METAL TRANSPORTER 1-RELATED"/>
    <property type="match status" value="1"/>
</dbReference>
<dbReference type="EMBL" id="VLKZ01000006">
    <property type="protein sequence ID" value="TWI55875.1"/>
    <property type="molecule type" value="Genomic_DNA"/>
</dbReference>
<accession>A0A562QGL3</accession>
<dbReference type="RefSeq" id="WP_144450731.1">
    <property type="nucleotide sequence ID" value="NZ_VLKZ01000006.1"/>
</dbReference>
<sequence>MDEQKYKNLKLGERGAIISIVAYLFLSALKLFVGYEANSEALRADGLNNATDIVASVAVLIGLKLSQRPPDHDHRYGHFKAESVASLVASFIMMGVGIHVLIEAITTIFSRGNEAPDMISAWTGVFSAGVMYFVYRYNRNLAKQINSQAVMAASKDNISDAWVSIGTAIGIFGAQLGLAWLDPLAAFLVGILICKTAWEIFREASHHLTDGFDEKELESYEESVLSIYGVEDVKVIRARNYGNNSVVDIVIGVNAKLDITDAHDISTKVEEILLHKHGVYDAHVHVEPN</sequence>
<gene>
    <name evidence="10" type="ORF">IQ10_02435</name>
</gene>
<dbReference type="Proteomes" id="UP000315711">
    <property type="component" value="Unassembled WGS sequence"/>
</dbReference>
<feature type="transmembrane region" description="Helical" evidence="7">
    <location>
        <begin position="158"/>
        <end position="178"/>
    </location>
</feature>
<evidence type="ECO:0000256" key="4">
    <source>
        <dbReference type="ARBA" id="ARBA00022692"/>
    </source>
</evidence>
<evidence type="ECO:0000256" key="5">
    <source>
        <dbReference type="ARBA" id="ARBA00022989"/>
    </source>
</evidence>
<reference evidence="10 11" key="1">
    <citation type="journal article" date="2015" name="Stand. Genomic Sci.">
        <title>Genomic Encyclopedia of Bacterial and Archaeal Type Strains, Phase III: the genomes of soil and plant-associated and newly described type strains.</title>
        <authorList>
            <person name="Whitman W.B."/>
            <person name="Woyke T."/>
            <person name="Klenk H.P."/>
            <person name="Zhou Y."/>
            <person name="Lilburn T.G."/>
            <person name="Beck B.J."/>
            <person name="De Vos P."/>
            <person name="Vandamme P."/>
            <person name="Eisen J.A."/>
            <person name="Garrity G."/>
            <person name="Hugenholtz P."/>
            <person name="Kyrpides N.C."/>
        </authorList>
    </citation>
    <scope>NUCLEOTIDE SEQUENCE [LARGE SCALE GENOMIC DNA]</scope>
    <source>
        <strain evidence="10 11">CGMCC 1.10116</strain>
    </source>
</reference>
<dbReference type="GO" id="GO:0016020">
    <property type="term" value="C:membrane"/>
    <property type="evidence" value="ECO:0007669"/>
    <property type="project" value="UniProtKB-SubCell"/>
</dbReference>
<dbReference type="Gene3D" id="1.20.1510.10">
    <property type="entry name" value="Cation efflux protein transmembrane domain"/>
    <property type="match status" value="1"/>
</dbReference>
<evidence type="ECO:0000259" key="9">
    <source>
        <dbReference type="Pfam" id="PF16916"/>
    </source>
</evidence>
<dbReference type="OrthoDB" id="9806522at2"/>
<comment type="subcellular location">
    <subcellularLocation>
        <location evidence="1">Membrane</location>
        <topology evidence="1">Multi-pass membrane protein</topology>
    </subcellularLocation>
</comment>
<keyword evidence="4 7" id="KW-0812">Transmembrane</keyword>
<dbReference type="InterPro" id="IPR027469">
    <property type="entry name" value="Cation_efflux_TMD_sf"/>
</dbReference>
<feature type="domain" description="Cation efflux protein cytoplasmic" evidence="9">
    <location>
        <begin position="213"/>
        <end position="288"/>
    </location>
</feature>
<name>A0A562QGL3_9BACI</name>
<proteinExistence type="inferred from homology"/>
<evidence type="ECO:0000256" key="3">
    <source>
        <dbReference type="ARBA" id="ARBA00022448"/>
    </source>
</evidence>
<dbReference type="InterPro" id="IPR002524">
    <property type="entry name" value="Cation_efflux"/>
</dbReference>
<comment type="caution">
    <text evidence="10">The sequence shown here is derived from an EMBL/GenBank/DDBJ whole genome shotgun (WGS) entry which is preliminary data.</text>
</comment>
<protein>
    <submittedName>
        <fullName evidence="10">Cation diffusion facilitator family transporter</fullName>
    </submittedName>
</protein>
<feature type="transmembrane region" description="Helical" evidence="7">
    <location>
        <begin position="15"/>
        <end position="35"/>
    </location>
</feature>
<keyword evidence="5 7" id="KW-1133">Transmembrane helix</keyword>
<keyword evidence="3" id="KW-0813">Transport</keyword>
<dbReference type="NCBIfam" id="TIGR01297">
    <property type="entry name" value="CDF"/>
    <property type="match status" value="1"/>
</dbReference>
<keyword evidence="6 7" id="KW-0472">Membrane</keyword>
<dbReference type="InterPro" id="IPR058533">
    <property type="entry name" value="Cation_efflux_TM"/>
</dbReference>
<evidence type="ECO:0000259" key="8">
    <source>
        <dbReference type="Pfam" id="PF01545"/>
    </source>
</evidence>
<dbReference type="InterPro" id="IPR036837">
    <property type="entry name" value="Cation_efflux_CTD_sf"/>
</dbReference>
<dbReference type="AlphaFoldDB" id="A0A562QGL3"/>
<dbReference type="GO" id="GO:0008324">
    <property type="term" value="F:monoatomic cation transmembrane transporter activity"/>
    <property type="evidence" value="ECO:0007669"/>
    <property type="project" value="InterPro"/>
</dbReference>
<evidence type="ECO:0000256" key="2">
    <source>
        <dbReference type="ARBA" id="ARBA00008114"/>
    </source>
</evidence>
<evidence type="ECO:0000313" key="11">
    <source>
        <dbReference type="Proteomes" id="UP000315711"/>
    </source>
</evidence>
<evidence type="ECO:0000256" key="1">
    <source>
        <dbReference type="ARBA" id="ARBA00004141"/>
    </source>
</evidence>
<dbReference type="SUPFAM" id="SSF161111">
    <property type="entry name" value="Cation efflux protein transmembrane domain-like"/>
    <property type="match status" value="1"/>
</dbReference>
<dbReference type="SUPFAM" id="SSF160240">
    <property type="entry name" value="Cation efflux protein cytoplasmic domain-like"/>
    <property type="match status" value="1"/>
</dbReference>
<feature type="transmembrane region" description="Helical" evidence="7">
    <location>
        <begin position="118"/>
        <end position="137"/>
    </location>
</feature>
<evidence type="ECO:0000256" key="6">
    <source>
        <dbReference type="ARBA" id="ARBA00023136"/>
    </source>
</evidence>
<dbReference type="PANTHER" id="PTHR43840:SF50">
    <property type="entry name" value="MANGANESE EFFLUX SYSTEM PROTEIN MNES"/>
    <property type="match status" value="1"/>
</dbReference>
<keyword evidence="11" id="KW-1185">Reference proteome</keyword>
<dbReference type="Pfam" id="PF16916">
    <property type="entry name" value="ZT_dimer"/>
    <property type="match status" value="1"/>
</dbReference>
<dbReference type="InterPro" id="IPR050291">
    <property type="entry name" value="CDF_Transporter"/>
</dbReference>
<evidence type="ECO:0000313" key="10">
    <source>
        <dbReference type="EMBL" id="TWI55875.1"/>
    </source>
</evidence>
<dbReference type="InterPro" id="IPR027470">
    <property type="entry name" value="Cation_efflux_CTD"/>
</dbReference>
<comment type="similarity">
    <text evidence="2">Belongs to the cation diffusion facilitator (CDF) transporter (TC 2.A.4) family.</text>
</comment>
<dbReference type="FunFam" id="1.20.1510.10:FF:000006">
    <property type="entry name" value="Divalent cation efflux transporter"/>
    <property type="match status" value="1"/>
</dbReference>
<evidence type="ECO:0000256" key="7">
    <source>
        <dbReference type="SAM" id="Phobius"/>
    </source>
</evidence>
<feature type="domain" description="Cation efflux protein transmembrane" evidence="8">
    <location>
        <begin position="17"/>
        <end position="207"/>
    </location>
</feature>